<dbReference type="EMBL" id="LGYO01000022">
    <property type="protein sequence ID" value="KNZ41876.1"/>
    <property type="molecule type" value="Genomic_DNA"/>
</dbReference>
<sequence length="253" mass="28288">MLRIINLQKKFTVENGADNHILNGLNLTVEDGEFVTILGNNGAGKSTLFNLISGAVLPNDGYIYLDEKDITFMPEHKRSQFIGRVFQSPMRGTAPNLTVAENLALAYGRQNRKNLNWALTKPLKAIFREKLAEADMGLEDKLDSKIKNLSGGQCQVVALIMCTIKPPELILLDEHTAALDPKTAEDVMAFTQRVVKKDQLTALMITHHLEDAIAYGNRLIMMDRGVVAHEFTGDEKKNITPEELRTLYHLKES</sequence>
<dbReference type="GO" id="GO:0016887">
    <property type="term" value="F:ATP hydrolysis activity"/>
    <property type="evidence" value="ECO:0007669"/>
    <property type="project" value="InterPro"/>
</dbReference>
<keyword evidence="6" id="KW-1278">Translocase</keyword>
<dbReference type="OrthoDB" id="9776369at2"/>
<evidence type="ECO:0000256" key="7">
    <source>
        <dbReference type="ARBA" id="ARBA00023136"/>
    </source>
</evidence>
<dbReference type="SUPFAM" id="SSF52540">
    <property type="entry name" value="P-loop containing nucleoside triphosphate hydrolases"/>
    <property type="match status" value="1"/>
</dbReference>
<dbReference type="PROSITE" id="PS00211">
    <property type="entry name" value="ABC_TRANSPORTER_1"/>
    <property type="match status" value="1"/>
</dbReference>
<dbReference type="InterPro" id="IPR003593">
    <property type="entry name" value="AAA+_ATPase"/>
</dbReference>
<evidence type="ECO:0000313" key="10">
    <source>
        <dbReference type="Proteomes" id="UP000036873"/>
    </source>
</evidence>
<organism evidence="9 10">
    <name type="scientific">Acetobacterium bakii</name>
    <dbReference type="NCBI Taxonomy" id="52689"/>
    <lineage>
        <taxon>Bacteria</taxon>
        <taxon>Bacillati</taxon>
        <taxon>Bacillota</taxon>
        <taxon>Clostridia</taxon>
        <taxon>Eubacteriales</taxon>
        <taxon>Eubacteriaceae</taxon>
        <taxon>Acetobacterium</taxon>
    </lineage>
</organism>
<dbReference type="PANTHER" id="PTHR42781:SF1">
    <property type="entry name" value="THIAMINE IMPORT ATP-BINDING PROTEIN THIQ"/>
    <property type="match status" value="1"/>
</dbReference>
<dbReference type="GO" id="GO:0005524">
    <property type="term" value="F:ATP binding"/>
    <property type="evidence" value="ECO:0007669"/>
    <property type="project" value="UniProtKB-KW"/>
</dbReference>
<feature type="domain" description="ABC transporter" evidence="8">
    <location>
        <begin position="2"/>
        <end position="249"/>
    </location>
</feature>
<dbReference type="InterPro" id="IPR017871">
    <property type="entry name" value="ABC_transporter-like_CS"/>
</dbReference>
<dbReference type="Gene3D" id="3.40.50.300">
    <property type="entry name" value="P-loop containing nucleotide triphosphate hydrolases"/>
    <property type="match status" value="1"/>
</dbReference>
<evidence type="ECO:0000256" key="5">
    <source>
        <dbReference type="ARBA" id="ARBA00022840"/>
    </source>
</evidence>
<dbReference type="Pfam" id="PF00005">
    <property type="entry name" value="ABC_tran"/>
    <property type="match status" value="1"/>
</dbReference>
<proteinExistence type="predicted"/>
<keyword evidence="3" id="KW-0997">Cell inner membrane</keyword>
<keyword evidence="10" id="KW-1185">Reference proteome</keyword>
<keyword evidence="7" id="KW-0472">Membrane</keyword>
<dbReference type="RefSeq" id="WP_050740186.1">
    <property type="nucleotide sequence ID" value="NZ_LGYO01000022.1"/>
</dbReference>
<dbReference type="STRING" id="52689.AKG39_09680"/>
<keyword evidence="5 9" id="KW-0067">ATP-binding</keyword>
<dbReference type="InterPro" id="IPR050093">
    <property type="entry name" value="ABC_SmlMolc_Importer"/>
</dbReference>
<name>A0A0L6U044_9FIRM</name>
<reference evidence="10" key="1">
    <citation type="submission" date="2015-07" db="EMBL/GenBank/DDBJ databases">
        <title>Draft genome sequence of Acetobacterium bakii DSM 8293, a potential psychrophilic chemical producer through syngas fermentation.</title>
        <authorList>
            <person name="Song Y."/>
            <person name="Hwang S."/>
            <person name="Cho B.-K."/>
        </authorList>
    </citation>
    <scope>NUCLEOTIDE SEQUENCE [LARGE SCALE GENOMIC DNA]</scope>
    <source>
        <strain evidence="10">DSM 8239</strain>
    </source>
</reference>
<protein>
    <submittedName>
        <fullName evidence="9">ABC transporter ATP-binding protein</fullName>
    </submittedName>
</protein>
<evidence type="ECO:0000256" key="4">
    <source>
        <dbReference type="ARBA" id="ARBA00022741"/>
    </source>
</evidence>
<dbReference type="Proteomes" id="UP000036873">
    <property type="component" value="Unassembled WGS sequence"/>
</dbReference>
<evidence type="ECO:0000256" key="6">
    <source>
        <dbReference type="ARBA" id="ARBA00022967"/>
    </source>
</evidence>
<evidence type="ECO:0000313" key="9">
    <source>
        <dbReference type="EMBL" id="KNZ41876.1"/>
    </source>
</evidence>
<comment type="caution">
    <text evidence="9">The sequence shown here is derived from an EMBL/GenBank/DDBJ whole genome shotgun (WGS) entry which is preliminary data.</text>
</comment>
<dbReference type="PROSITE" id="PS50893">
    <property type="entry name" value="ABC_TRANSPORTER_2"/>
    <property type="match status" value="1"/>
</dbReference>
<evidence type="ECO:0000256" key="2">
    <source>
        <dbReference type="ARBA" id="ARBA00022475"/>
    </source>
</evidence>
<dbReference type="PANTHER" id="PTHR42781">
    <property type="entry name" value="SPERMIDINE/PUTRESCINE IMPORT ATP-BINDING PROTEIN POTA"/>
    <property type="match status" value="1"/>
</dbReference>
<accession>A0A0L6U044</accession>
<dbReference type="SMART" id="SM00382">
    <property type="entry name" value="AAA"/>
    <property type="match status" value="1"/>
</dbReference>
<dbReference type="InterPro" id="IPR027417">
    <property type="entry name" value="P-loop_NTPase"/>
</dbReference>
<dbReference type="InterPro" id="IPR003439">
    <property type="entry name" value="ABC_transporter-like_ATP-bd"/>
</dbReference>
<dbReference type="PATRIC" id="fig|52689.4.peg.1147"/>
<evidence type="ECO:0000259" key="8">
    <source>
        <dbReference type="PROSITE" id="PS50893"/>
    </source>
</evidence>
<gene>
    <name evidence="9" type="ORF">AKG39_09680</name>
</gene>
<keyword evidence="2" id="KW-1003">Cell membrane</keyword>
<keyword evidence="1" id="KW-0813">Transport</keyword>
<dbReference type="AlphaFoldDB" id="A0A0L6U044"/>
<evidence type="ECO:0000256" key="1">
    <source>
        <dbReference type="ARBA" id="ARBA00022448"/>
    </source>
</evidence>
<evidence type="ECO:0000256" key="3">
    <source>
        <dbReference type="ARBA" id="ARBA00022519"/>
    </source>
</evidence>
<keyword evidence="4" id="KW-0547">Nucleotide-binding</keyword>